<evidence type="ECO:0000313" key="3">
    <source>
        <dbReference type="Proteomes" id="UP000824225"/>
    </source>
</evidence>
<proteinExistence type="predicted"/>
<dbReference type="AlphaFoldDB" id="A0A9D2HF98"/>
<protein>
    <recommendedName>
        <fullName evidence="4">Transmembrane protein</fullName>
    </recommendedName>
</protein>
<dbReference type="EMBL" id="DXAN01000030">
    <property type="protein sequence ID" value="HJA09409.1"/>
    <property type="molecule type" value="Genomic_DNA"/>
</dbReference>
<evidence type="ECO:0000256" key="1">
    <source>
        <dbReference type="SAM" id="SignalP"/>
    </source>
</evidence>
<name>A0A9D2HF98_9BACT</name>
<reference evidence="2" key="1">
    <citation type="journal article" date="2021" name="PeerJ">
        <title>Extensive microbial diversity within the chicken gut microbiome revealed by metagenomics and culture.</title>
        <authorList>
            <person name="Gilroy R."/>
            <person name="Ravi A."/>
            <person name="Getino M."/>
            <person name="Pursley I."/>
            <person name="Horton D.L."/>
            <person name="Alikhan N.F."/>
            <person name="Baker D."/>
            <person name="Gharbi K."/>
            <person name="Hall N."/>
            <person name="Watson M."/>
            <person name="Adriaenssens E.M."/>
            <person name="Foster-Nyarko E."/>
            <person name="Jarju S."/>
            <person name="Secka A."/>
            <person name="Antonio M."/>
            <person name="Oren A."/>
            <person name="Chaudhuri R.R."/>
            <person name="La Ragione R."/>
            <person name="Hildebrand F."/>
            <person name="Pallen M.J."/>
        </authorList>
    </citation>
    <scope>NUCLEOTIDE SEQUENCE</scope>
    <source>
        <strain evidence="2">CHK186-16707</strain>
    </source>
</reference>
<comment type="caution">
    <text evidence="2">The sequence shown here is derived from an EMBL/GenBank/DDBJ whole genome shotgun (WGS) entry which is preliminary data.</text>
</comment>
<keyword evidence="1" id="KW-0732">Signal</keyword>
<feature type="chain" id="PRO_5039611896" description="Transmembrane protein" evidence="1">
    <location>
        <begin position="33"/>
        <end position="114"/>
    </location>
</feature>
<evidence type="ECO:0000313" key="2">
    <source>
        <dbReference type="EMBL" id="HJA09409.1"/>
    </source>
</evidence>
<feature type="signal peptide" evidence="1">
    <location>
        <begin position="1"/>
        <end position="32"/>
    </location>
</feature>
<evidence type="ECO:0008006" key="4">
    <source>
        <dbReference type="Google" id="ProtNLM"/>
    </source>
</evidence>
<accession>A0A9D2HF98</accession>
<organism evidence="2 3">
    <name type="scientific">Candidatus Mailhella merdigallinarum</name>
    <dbReference type="NCBI Taxonomy" id="2838658"/>
    <lineage>
        <taxon>Bacteria</taxon>
        <taxon>Pseudomonadati</taxon>
        <taxon>Thermodesulfobacteriota</taxon>
        <taxon>Desulfovibrionia</taxon>
        <taxon>Desulfovibrionales</taxon>
        <taxon>Desulfovibrionaceae</taxon>
        <taxon>Mailhella</taxon>
    </lineage>
</organism>
<reference evidence="2" key="2">
    <citation type="submission" date="2021-04" db="EMBL/GenBank/DDBJ databases">
        <authorList>
            <person name="Gilroy R."/>
        </authorList>
    </citation>
    <scope>NUCLEOTIDE SEQUENCE</scope>
    <source>
        <strain evidence="2">CHK186-16707</strain>
    </source>
</reference>
<sequence length="114" mass="12334">MFNTPSFSTFVASLLFCLGIGVLAGAGSQARAAENGENTPVVRQPIVGGTPFPNLYHYEDPSTRTEVWSISPPRTADSDMDAPPPPIYVSPEINFSWPGDVHRPQPRPSAKVRP</sequence>
<dbReference type="Proteomes" id="UP000824225">
    <property type="component" value="Unassembled WGS sequence"/>
</dbReference>
<gene>
    <name evidence="2" type="ORF">H9962_09525</name>
</gene>